<comment type="caution">
    <text evidence="3">The sequence shown here is derived from an EMBL/GenBank/DDBJ whole genome shotgun (WGS) entry which is preliminary data.</text>
</comment>
<reference evidence="3 4" key="1">
    <citation type="journal article" date="2023" name="Int. J. Mol. Sci.">
        <title>De Novo Assembly and Annotation of 11 Diverse Shrub Willow (Salix) Genomes Reveals Novel Gene Organization in Sex-Linked Regions.</title>
        <authorList>
            <person name="Hyden B."/>
            <person name="Feng K."/>
            <person name="Yates T.B."/>
            <person name="Jawdy S."/>
            <person name="Cereghino C."/>
            <person name="Smart L.B."/>
            <person name="Muchero W."/>
        </authorList>
    </citation>
    <scope>NUCLEOTIDE SEQUENCE [LARGE SCALE GENOMIC DNA]</scope>
    <source>
        <tissue evidence="3">Shoot tip</tissue>
    </source>
</reference>
<keyword evidence="2" id="KW-1133">Transmembrane helix</keyword>
<evidence type="ECO:0000313" key="4">
    <source>
        <dbReference type="Proteomes" id="UP001162972"/>
    </source>
</evidence>
<sequence>MAISPRKILFIFATMSSMGTVMLIYILYPCHQQKHLMHVRRAGSKDDRRSFTRSQGDRNGPDGQPEMVLVSLYLLVVND</sequence>
<gene>
    <name evidence="3" type="ORF">OIU84_018954</name>
</gene>
<keyword evidence="2" id="KW-0812">Transmembrane</keyword>
<organism evidence="3 4">
    <name type="scientific">Salix udensis</name>
    <dbReference type="NCBI Taxonomy" id="889485"/>
    <lineage>
        <taxon>Eukaryota</taxon>
        <taxon>Viridiplantae</taxon>
        <taxon>Streptophyta</taxon>
        <taxon>Embryophyta</taxon>
        <taxon>Tracheophyta</taxon>
        <taxon>Spermatophyta</taxon>
        <taxon>Magnoliopsida</taxon>
        <taxon>eudicotyledons</taxon>
        <taxon>Gunneridae</taxon>
        <taxon>Pentapetalae</taxon>
        <taxon>rosids</taxon>
        <taxon>fabids</taxon>
        <taxon>Malpighiales</taxon>
        <taxon>Salicaceae</taxon>
        <taxon>Saliceae</taxon>
        <taxon>Salix</taxon>
    </lineage>
</organism>
<protein>
    <submittedName>
        <fullName evidence="3">Uncharacterized protein</fullName>
    </submittedName>
</protein>
<feature type="transmembrane region" description="Helical" evidence="2">
    <location>
        <begin position="7"/>
        <end position="28"/>
    </location>
</feature>
<name>A0AAD6L019_9ROSI</name>
<accession>A0AAD6L019</accession>
<feature type="region of interest" description="Disordered" evidence="1">
    <location>
        <begin position="39"/>
        <end position="65"/>
    </location>
</feature>
<proteinExistence type="predicted"/>
<evidence type="ECO:0000256" key="2">
    <source>
        <dbReference type="SAM" id="Phobius"/>
    </source>
</evidence>
<evidence type="ECO:0000256" key="1">
    <source>
        <dbReference type="SAM" id="MobiDB-lite"/>
    </source>
</evidence>
<evidence type="ECO:0000313" key="3">
    <source>
        <dbReference type="EMBL" id="KAJ6431572.1"/>
    </source>
</evidence>
<keyword evidence="4" id="KW-1185">Reference proteome</keyword>
<dbReference type="AlphaFoldDB" id="A0AAD6L019"/>
<dbReference type="EMBL" id="JAPFFJ010000003">
    <property type="protein sequence ID" value="KAJ6431572.1"/>
    <property type="molecule type" value="Genomic_DNA"/>
</dbReference>
<keyword evidence="2" id="KW-0472">Membrane</keyword>
<dbReference type="Proteomes" id="UP001162972">
    <property type="component" value="Chromosome 10"/>
</dbReference>
<feature type="compositionally biased region" description="Basic and acidic residues" evidence="1">
    <location>
        <begin position="43"/>
        <end position="60"/>
    </location>
</feature>